<dbReference type="Pfam" id="PF00144">
    <property type="entry name" value="Beta-lactamase"/>
    <property type="match status" value="1"/>
</dbReference>
<dbReference type="NCBIfam" id="TIGR01691">
    <property type="entry name" value="enolase-ppase"/>
    <property type="match status" value="1"/>
</dbReference>
<gene>
    <name evidence="6" type="primary">UTR4</name>
    <name evidence="6" type="ORF">LTR24_008639</name>
</gene>
<dbReference type="EC" id="3.1.3.77" evidence="6"/>
<evidence type="ECO:0000256" key="2">
    <source>
        <dbReference type="ARBA" id="ARBA00022801"/>
    </source>
</evidence>
<organism evidence="6 7">
    <name type="scientific">Lithohypha guttulata</name>
    <dbReference type="NCBI Taxonomy" id="1690604"/>
    <lineage>
        <taxon>Eukaryota</taxon>
        <taxon>Fungi</taxon>
        <taxon>Dikarya</taxon>
        <taxon>Ascomycota</taxon>
        <taxon>Pezizomycotina</taxon>
        <taxon>Eurotiomycetes</taxon>
        <taxon>Chaetothyriomycetidae</taxon>
        <taxon>Chaetothyriales</taxon>
        <taxon>Trichomeriaceae</taxon>
        <taxon>Lithohypha</taxon>
    </lineage>
</organism>
<name>A0ABR0JZS7_9EURO</name>
<dbReference type="SUPFAM" id="SSF56601">
    <property type="entry name" value="beta-lactamase/transpeptidase-like"/>
    <property type="match status" value="1"/>
</dbReference>
<accession>A0ABR0JZS7</accession>
<dbReference type="InterPro" id="IPR012338">
    <property type="entry name" value="Beta-lactam/transpept-like"/>
</dbReference>
<evidence type="ECO:0000256" key="3">
    <source>
        <dbReference type="ARBA" id="ARBA00023167"/>
    </source>
</evidence>
<dbReference type="SUPFAM" id="SSF56784">
    <property type="entry name" value="HAD-like"/>
    <property type="match status" value="1"/>
</dbReference>
<keyword evidence="3" id="KW-0486">Methionine biosynthesis</keyword>
<keyword evidence="2 6" id="KW-0378">Hydrolase</keyword>
<dbReference type="InterPro" id="IPR036412">
    <property type="entry name" value="HAD-like_sf"/>
</dbReference>
<feature type="domain" description="Beta-lactamase-related" evidence="5">
    <location>
        <begin position="25"/>
        <end position="407"/>
    </location>
</feature>
<dbReference type="PANTHER" id="PTHR46825:SF15">
    <property type="entry name" value="BETA-LACTAMASE-RELATED DOMAIN-CONTAINING PROTEIN"/>
    <property type="match status" value="1"/>
</dbReference>
<dbReference type="InterPro" id="IPR050491">
    <property type="entry name" value="AmpC-like"/>
</dbReference>
<dbReference type="InterPro" id="IPR001466">
    <property type="entry name" value="Beta-lactam-related"/>
</dbReference>
<comment type="similarity">
    <text evidence="4">Belongs to the peptidase S12 family.</text>
</comment>
<protein>
    <submittedName>
        <fullName evidence="6">Enolase-phosphatase E1</fullName>
        <ecNumber evidence="6">3.1.3.77</ecNumber>
    </submittedName>
</protein>
<dbReference type="Gene3D" id="1.10.720.60">
    <property type="match status" value="1"/>
</dbReference>
<dbReference type="InterPro" id="IPR023943">
    <property type="entry name" value="Enolase-ppase_E1"/>
</dbReference>
<dbReference type="EMBL" id="JAVRRG010000156">
    <property type="protein sequence ID" value="KAK5080136.1"/>
    <property type="molecule type" value="Genomic_DNA"/>
</dbReference>
<keyword evidence="1" id="KW-0028">Amino-acid biosynthesis</keyword>
<reference evidence="6 7" key="1">
    <citation type="submission" date="2023-08" db="EMBL/GenBank/DDBJ databases">
        <title>Black Yeasts Isolated from many extreme environments.</title>
        <authorList>
            <person name="Coleine C."/>
            <person name="Stajich J.E."/>
            <person name="Selbmann L."/>
        </authorList>
    </citation>
    <scope>NUCLEOTIDE SEQUENCE [LARGE SCALE GENOMIC DNA]</scope>
    <source>
        <strain evidence="6 7">CCFEE 5885</strain>
    </source>
</reference>
<dbReference type="Gene3D" id="3.40.50.1000">
    <property type="entry name" value="HAD superfamily/HAD-like"/>
    <property type="match status" value="1"/>
</dbReference>
<dbReference type="Proteomes" id="UP001345013">
    <property type="component" value="Unassembled WGS sequence"/>
</dbReference>
<evidence type="ECO:0000313" key="6">
    <source>
        <dbReference type="EMBL" id="KAK5080136.1"/>
    </source>
</evidence>
<evidence type="ECO:0000259" key="5">
    <source>
        <dbReference type="Pfam" id="PF00144"/>
    </source>
</evidence>
<dbReference type="PANTHER" id="PTHR46825">
    <property type="entry name" value="D-ALANYL-D-ALANINE-CARBOXYPEPTIDASE/ENDOPEPTIDASE AMPH"/>
    <property type="match status" value="1"/>
</dbReference>
<dbReference type="InterPro" id="IPR023214">
    <property type="entry name" value="HAD_sf"/>
</dbReference>
<comment type="caution">
    <text evidence="6">The sequence shown here is derived from an EMBL/GenBank/DDBJ whole genome shotgun (WGS) entry which is preliminary data.</text>
</comment>
<evidence type="ECO:0000256" key="4">
    <source>
        <dbReference type="ARBA" id="ARBA00038215"/>
    </source>
</evidence>
<evidence type="ECO:0000313" key="7">
    <source>
        <dbReference type="Proteomes" id="UP001345013"/>
    </source>
</evidence>
<proteinExistence type="inferred from homology"/>
<keyword evidence="7" id="KW-1185">Reference proteome</keyword>
<sequence>MTPNAPDTVASAPDVQRHLDDDFVEWVRSLLHKYHVPGMSVAVVDDGTVESAGYGLAQLPDVPATADTLYRMASTSKAHTAAIMGLILQDDKRNALPRQHSSENEKITWSTPIKKILGDDFDLGDEYITQHVTLEDALSHRSSLSGHDFNYGPWLGTNYKDLTRSLRHLGPVYVPFRSKWQYCNAMFSVAGQVMEKLEGKCFDEIARECLWGPLGMHNTFLGLDSTAPACQEIRTKMQVLARGYYWAEESNSKDLPEQNDGSGKGHYVCEGYDDLRLVGPAGDVVSSVNDYSKWVSALLKASSPTEQKVDAKGDEDVVVTHELWTKLTTPRTIVLPSMNFFPDVNPSLDYANISPELYALGWAVGSNYMYAGQIILHHSGGMPGFGTHVFLLPKHKFGVVIAANTQMEGNKLAEQVGRELIGRKIGIGKDERRREGNFAPKKEGLVSNVSPTNNNKEDTAEVTATSIIGAPERVSDVTQMSRSAIPEHFDAQSMCGMYSHGAYGQLEVNAAPISASLSSKDATLQDARIIRETSDQEQEVSGNVSDFVMHATFQGARTWKTSVLLHPPPLVAESVQTDKHKFLTLEKLWARGSLTYDSVPELPKGHGREDDEIYPFKQEALLQSLQIIPCGACLEHISNGKKRLGMILANTESTEAAMRQGDTKNMPLEDWQMKMFPYALTALPSVLRTQWNDPTFTPYRDAFPAAAKSSPEALEAHVRDLTARDVKVAYLKNLQGYLWETGYKSGAFSTPLFDDVLPAMTAWHEKGISSSIYSSGSVFAQKLLFGHIRDPASEDPKAVVDRKDLIQMWFDTTNAGPKTEKGSYETIARTLRGEKEKEAEAGKVLFLSDNGREVRAALEAGMKAIVVDRPGNAELSIWERKEYEVVTSFEQIRLGL</sequence>
<dbReference type="GO" id="GO:0043874">
    <property type="term" value="F:acireductone synthase activity"/>
    <property type="evidence" value="ECO:0007669"/>
    <property type="project" value="UniProtKB-EC"/>
</dbReference>
<evidence type="ECO:0000256" key="1">
    <source>
        <dbReference type="ARBA" id="ARBA00022605"/>
    </source>
</evidence>
<dbReference type="Gene3D" id="3.40.710.10">
    <property type="entry name" value="DD-peptidase/beta-lactamase superfamily"/>
    <property type="match status" value="1"/>
</dbReference>